<feature type="transmembrane region" description="Helical" evidence="1">
    <location>
        <begin position="792"/>
        <end position="808"/>
    </location>
</feature>
<sequence length="838" mass="96347">MTTTRTFFNLTVTRIQSVCQFELQGEGQKITEQVDYPLSLTQRYEDWQRAYLDYYRHLRGRKTIQDLQKKELPNIHLRGWNVINKNFRGRKVISGVGKITVDRSKQLKDAEAQFLDEFYRWLLSPDLINIRREIANAARKLADKYQSVEVFLTCNPIEIARLPWETWEIGTDLGIPEKIKIYRTPATIRNQPIRPLKRKARILAIIGYDTHLNFQADKQELESLDSIAYIEFVGWNTKKSKVLNADNETELKTEIFNAINDNKGWDILFFAGHSNENILTGGELYVAPNVSLGIQDIAEVLKKAQARGLQFAIFNSCSGLNIAESLINLGLSQVIVMREPIHNHVARKFLVQFVKSLAEFKDVHQALLDACQYLKQQVTRFSYPSAYLVPSLYRHPDAELFRLKSFGFWNAVKKWLPKPKYESWLLLLLLISLLPNVQDFFLDKRIWLQAFYRQFTHQFYKQESPLVLVKIDNKSLNEDKIKQVYPLDYSYLAKIIQKLSQSNSQLIGIDYILDQGGQQPQQTKLLNQAIRGAVSQENWFVFGALSTEDENIKETVTADIASLNWSMAGDVYIARWYVELPTKINNDKNYPFSYLLALAYAVQHQKSQNSLFADLPKPQLSSQHDFRNTITQPIKSSDARYNFLQNLRLHPLSNLQQSFQPILDFSIPPSQVYKSISACELLGSCESTTQIHHDLKNKVVIIVPSGYKQAGIRGKGEDNETVPPAISFWNGWGDGIFSRSAAHAYMVHHLLTQRLVVPVPDFLMILVGALLGKAVTLIIIEKPRNQVKIFKIFWGGLVIYLLSSLQIYTSAAILLPWFFPSLTFGIYILIATRRNIRE</sequence>
<evidence type="ECO:0000256" key="1">
    <source>
        <dbReference type="SAM" id="Phobius"/>
    </source>
</evidence>
<dbReference type="InterPro" id="IPR024983">
    <property type="entry name" value="CHAT_dom"/>
</dbReference>
<feature type="domain" description="CHASE2" evidence="2">
    <location>
        <begin position="431"/>
        <end position="772"/>
    </location>
</feature>
<keyword evidence="1" id="KW-1133">Transmembrane helix</keyword>
<protein>
    <submittedName>
        <fullName evidence="4">CHASE2 domain-containing protein</fullName>
    </submittedName>
</protein>
<name>A0ABR8AJX6_9CYAN</name>
<evidence type="ECO:0000313" key="5">
    <source>
        <dbReference type="Proteomes" id="UP000658514"/>
    </source>
</evidence>
<evidence type="ECO:0000259" key="2">
    <source>
        <dbReference type="Pfam" id="PF05226"/>
    </source>
</evidence>
<feature type="transmembrane region" description="Helical" evidence="1">
    <location>
        <begin position="762"/>
        <end position="780"/>
    </location>
</feature>
<gene>
    <name evidence="4" type="ORF">H6G24_33630</name>
</gene>
<dbReference type="Pfam" id="PF12770">
    <property type="entry name" value="CHAT"/>
    <property type="match status" value="1"/>
</dbReference>
<keyword evidence="1" id="KW-0812">Transmembrane</keyword>
<accession>A0ABR8AJX6</accession>
<evidence type="ECO:0000259" key="3">
    <source>
        <dbReference type="Pfam" id="PF12770"/>
    </source>
</evidence>
<organism evidence="4 5">
    <name type="scientific">Calothrix parietina FACHB-288</name>
    <dbReference type="NCBI Taxonomy" id="2692896"/>
    <lineage>
        <taxon>Bacteria</taxon>
        <taxon>Bacillati</taxon>
        <taxon>Cyanobacteriota</taxon>
        <taxon>Cyanophyceae</taxon>
        <taxon>Nostocales</taxon>
        <taxon>Calotrichaceae</taxon>
        <taxon>Calothrix</taxon>
    </lineage>
</organism>
<keyword evidence="1" id="KW-0472">Membrane</keyword>
<comment type="caution">
    <text evidence="4">The sequence shown here is derived from an EMBL/GenBank/DDBJ whole genome shotgun (WGS) entry which is preliminary data.</text>
</comment>
<feature type="transmembrane region" description="Helical" evidence="1">
    <location>
        <begin position="814"/>
        <end position="832"/>
    </location>
</feature>
<dbReference type="InterPro" id="IPR007890">
    <property type="entry name" value="CHASE2"/>
</dbReference>
<dbReference type="Pfam" id="PF05226">
    <property type="entry name" value="CHASE2"/>
    <property type="match status" value="1"/>
</dbReference>
<dbReference type="RefSeq" id="WP_190550469.1">
    <property type="nucleotide sequence ID" value="NZ_CAWPNO010000123.1"/>
</dbReference>
<dbReference type="EMBL" id="JACJQH010000085">
    <property type="protein sequence ID" value="MBD2200352.1"/>
    <property type="molecule type" value="Genomic_DNA"/>
</dbReference>
<proteinExistence type="predicted"/>
<dbReference type="Proteomes" id="UP000658514">
    <property type="component" value="Unassembled WGS sequence"/>
</dbReference>
<keyword evidence="5" id="KW-1185">Reference proteome</keyword>
<reference evidence="4 5" key="1">
    <citation type="journal article" date="2020" name="ISME J.">
        <title>Comparative genomics reveals insights into cyanobacterial evolution and habitat adaptation.</title>
        <authorList>
            <person name="Chen M.Y."/>
            <person name="Teng W.K."/>
            <person name="Zhao L."/>
            <person name="Hu C.X."/>
            <person name="Zhou Y.K."/>
            <person name="Han B.P."/>
            <person name="Song L.R."/>
            <person name="Shu W.S."/>
        </authorList>
    </citation>
    <scope>NUCLEOTIDE SEQUENCE [LARGE SCALE GENOMIC DNA]</scope>
    <source>
        <strain evidence="4 5">FACHB-288</strain>
    </source>
</reference>
<evidence type="ECO:0000313" key="4">
    <source>
        <dbReference type="EMBL" id="MBD2200352.1"/>
    </source>
</evidence>
<feature type="domain" description="CHAT" evidence="3">
    <location>
        <begin position="158"/>
        <end position="372"/>
    </location>
</feature>